<feature type="binding site" evidence="2">
    <location>
        <position position="108"/>
    </location>
    <ligand>
        <name>Mn(2+)</name>
        <dbReference type="ChEBI" id="CHEBI:29035"/>
        <label>2</label>
    </ligand>
</feature>
<evidence type="ECO:0000256" key="1">
    <source>
        <dbReference type="ARBA" id="ARBA00022801"/>
    </source>
</evidence>
<dbReference type="OrthoDB" id="9777385at2"/>
<dbReference type="GO" id="GO:0016787">
    <property type="term" value="F:hydrolase activity"/>
    <property type="evidence" value="ECO:0007669"/>
    <property type="project" value="UniProtKB-KW"/>
</dbReference>
<dbReference type="InterPro" id="IPR011650">
    <property type="entry name" value="Peptidase_M20_dimer"/>
</dbReference>
<accession>A0A1T4W3R4</accession>
<dbReference type="PANTHER" id="PTHR11014:SF63">
    <property type="entry name" value="METALLOPEPTIDASE, PUTATIVE (AFU_ORTHOLOGUE AFUA_6G09600)-RELATED"/>
    <property type="match status" value="1"/>
</dbReference>
<proteinExistence type="predicted"/>
<dbReference type="Proteomes" id="UP000190460">
    <property type="component" value="Unassembled WGS sequence"/>
</dbReference>
<evidence type="ECO:0000256" key="2">
    <source>
        <dbReference type="PIRSR" id="PIRSR005962-1"/>
    </source>
</evidence>
<dbReference type="InterPro" id="IPR002933">
    <property type="entry name" value="Peptidase_M20"/>
</dbReference>
<dbReference type="SUPFAM" id="SSF53187">
    <property type="entry name" value="Zn-dependent exopeptidases"/>
    <property type="match status" value="1"/>
</dbReference>
<feature type="binding site" evidence="2">
    <location>
        <position position="167"/>
    </location>
    <ligand>
        <name>Mn(2+)</name>
        <dbReference type="ChEBI" id="CHEBI:29035"/>
        <label>2</label>
    </ligand>
</feature>
<dbReference type="RefSeq" id="WP_078921418.1">
    <property type="nucleotide sequence ID" value="NZ_FUYB01000003.1"/>
</dbReference>
<keyword evidence="1 4" id="KW-0378">Hydrolase</keyword>
<reference evidence="4 5" key="1">
    <citation type="submission" date="2017-02" db="EMBL/GenBank/DDBJ databases">
        <authorList>
            <person name="Peterson S.W."/>
        </authorList>
    </citation>
    <scope>NUCLEOTIDE SEQUENCE [LARGE SCALE GENOMIC DNA]</scope>
    <source>
        <strain evidence="4 5">ATCC 49788</strain>
    </source>
</reference>
<dbReference type="Pfam" id="PF07687">
    <property type="entry name" value="M20_dimer"/>
    <property type="match status" value="1"/>
</dbReference>
<dbReference type="InterPro" id="IPR017439">
    <property type="entry name" value="Amidohydrolase"/>
</dbReference>
<keyword evidence="2" id="KW-0479">Metal-binding</keyword>
<dbReference type="InterPro" id="IPR036264">
    <property type="entry name" value="Bact_exopeptidase_dim_dom"/>
</dbReference>
<dbReference type="SUPFAM" id="SSF55031">
    <property type="entry name" value="Bacterial exopeptidase dimerisation domain"/>
    <property type="match status" value="1"/>
</dbReference>
<evidence type="ECO:0000313" key="5">
    <source>
        <dbReference type="Proteomes" id="UP000190460"/>
    </source>
</evidence>
<feature type="domain" description="Peptidase M20 dimerisation" evidence="3">
    <location>
        <begin position="191"/>
        <end position="285"/>
    </location>
</feature>
<dbReference type="Gene3D" id="3.30.70.360">
    <property type="match status" value="1"/>
</dbReference>
<sequence>MDTTHPIQAWLAEQRPQWETWLHTIHQRPETGFEENHTAQFVAACLHELKIECITGIGKTGVVGILPGTAGTGRRIAFRAELDALPMQECSGVHYHSRIAGKFHGCGHDGHTTTLLAAAAYLAAHRDFAGTAIFIFQPAEELLSGAQAMLAEGLFERCPCDEIYALHNLPGLGKGKVGIPAAGALASADHVEVLIKAKGTHGSAPHTGQDAILASAHFLTSLQQSLTRILDSRDSGVISFGSIHAGQANNILPEELLMTGTIRTHSETVRARLHAQLQQAADSTALLYGVRVAIHYPHQAPVTLNHPQAVEAVQAVATRLAGAEQVIMNARPLMASEDFSYFLQQIPGAYFFMGQDGPYCHHPQFIFDTDIIPLGASLIAELIRQQAARPTTQ</sequence>
<organism evidence="4 5">
    <name type="scientific">Thiothrix eikelboomii</name>
    <dbReference type="NCBI Taxonomy" id="92487"/>
    <lineage>
        <taxon>Bacteria</taxon>
        <taxon>Pseudomonadati</taxon>
        <taxon>Pseudomonadota</taxon>
        <taxon>Gammaproteobacteria</taxon>
        <taxon>Thiotrichales</taxon>
        <taxon>Thiotrichaceae</taxon>
        <taxon>Thiothrix</taxon>
    </lineage>
</organism>
<evidence type="ECO:0000313" key="4">
    <source>
        <dbReference type="EMBL" id="SKA71863.1"/>
    </source>
</evidence>
<dbReference type="GO" id="GO:0046872">
    <property type="term" value="F:metal ion binding"/>
    <property type="evidence" value="ECO:0007669"/>
    <property type="project" value="UniProtKB-KW"/>
</dbReference>
<keyword evidence="2" id="KW-0464">Manganese</keyword>
<comment type="cofactor">
    <cofactor evidence="2">
        <name>Mn(2+)</name>
        <dbReference type="ChEBI" id="CHEBI:29035"/>
    </cofactor>
    <text evidence="2">The Mn(2+) ion enhances activity.</text>
</comment>
<evidence type="ECO:0000259" key="3">
    <source>
        <dbReference type="Pfam" id="PF07687"/>
    </source>
</evidence>
<dbReference type="PANTHER" id="PTHR11014">
    <property type="entry name" value="PEPTIDASE M20 FAMILY MEMBER"/>
    <property type="match status" value="1"/>
</dbReference>
<dbReference type="Gene3D" id="3.40.630.10">
    <property type="entry name" value="Zn peptidases"/>
    <property type="match status" value="1"/>
</dbReference>
<dbReference type="EMBL" id="FUYB01000003">
    <property type="protein sequence ID" value="SKA71863.1"/>
    <property type="molecule type" value="Genomic_DNA"/>
</dbReference>
<feature type="binding site" evidence="2">
    <location>
        <position position="106"/>
    </location>
    <ligand>
        <name>Mn(2+)</name>
        <dbReference type="ChEBI" id="CHEBI:29035"/>
        <label>2</label>
    </ligand>
</feature>
<dbReference type="PIRSF" id="PIRSF005962">
    <property type="entry name" value="Pept_M20D_amidohydro"/>
    <property type="match status" value="1"/>
</dbReference>
<dbReference type="Pfam" id="PF01546">
    <property type="entry name" value="Peptidase_M20"/>
    <property type="match status" value="1"/>
</dbReference>
<dbReference type="AlphaFoldDB" id="A0A1T4W3R4"/>
<feature type="binding site" evidence="2">
    <location>
        <position position="141"/>
    </location>
    <ligand>
        <name>Mn(2+)</name>
        <dbReference type="ChEBI" id="CHEBI:29035"/>
        <label>2</label>
    </ligand>
</feature>
<gene>
    <name evidence="4" type="ORF">SAMN02745130_00928</name>
</gene>
<keyword evidence="5" id="KW-1185">Reference proteome</keyword>
<dbReference type="NCBIfam" id="TIGR01891">
    <property type="entry name" value="amidohydrolases"/>
    <property type="match status" value="1"/>
</dbReference>
<name>A0A1T4W3R4_9GAMM</name>
<dbReference type="STRING" id="92487.SAMN02745130_00928"/>
<protein>
    <submittedName>
        <fullName evidence="4">Hippurate hydrolase</fullName>
    </submittedName>
</protein>
<feature type="binding site" evidence="2">
    <location>
        <position position="361"/>
    </location>
    <ligand>
        <name>Mn(2+)</name>
        <dbReference type="ChEBI" id="CHEBI:29035"/>
        <label>2</label>
    </ligand>
</feature>